<accession>X0WBT3</accession>
<sequence length="31" mass="3784">RLDFIPKVKLVEPRTIKRGMKKVKVIDKRYK</sequence>
<dbReference type="EMBL" id="BARS01022007">
    <property type="protein sequence ID" value="GAG10136.1"/>
    <property type="molecule type" value="Genomic_DNA"/>
</dbReference>
<evidence type="ECO:0000313" key="1">
    <source>
        <dbReference type="EMBL" id="GAG10136.1"/>
    </source>
</evidence>
<proteinExistence type="predicted"/>
<organism evidence="1">
    <name type="scientific">marine sediment metagenome</name>
    <dbReference type="NCBI Taxonomy" id="412755"/>
    <lineage>
        <taxon>unclassified sequences</taxon>
        <taxon>metagenomes</taxon>
        <taxon>ecological metagenomes</taxon>
    </lineage>
</organism>
<reference evidence="1" key="1">
    <citation type="journal article" date="2014" name="Front. Microbiol.">
        <title>High frequency of phylogenetically diverse reductive dehalogenase-homologous genes in deep subseafloor sedimentary metagenomes.</title>
        <authorList>
            <person name="Kawai M."/>
            <person name="Futagami T."/>
            <person name="Toyoda A."/>
            <person name="Takaki Y."/>
            <person name="Nishi S."/>
            <person name="Hori S."/>
            <person name="Arai W."/>
            <person name="Tsubouchi T."/>
            <person name="Morono Y."/>
            <person name="Uchiyama I."/>
            <person name="Ito T."/>
            <person name="Fujiyama A."/>
            <person name="Inagaki F."/>
            <person name="Takami H."/>
        </authorList>
    </citation>
    <scope>NUCLEOTIDE SEQUENCE</scope>
    <source>
        <strain evidence="1">Expedition CK06-06</strain>
    </source>
</reference>
<name>X0WBT3_9ZZZZ</name>
<gene>
    <name evidence="1" type="ORF">S01H1_35235</name>
</gene>
<dbReference type="AlphaFoldDB" id="X0WBT3"/>
<protein>
    <submittedName>
        <fullName evidence="1">Uncharacterized protein</fullName>
    </submittedName>
</protein>
<comment type="caution">
    <text evidence="1">The sequence shown here is derived from an EMBL/GenBank/DDBJ whole genome shotgun (WGS) entry which is preliminary data.</text>
</comment>
<feature type="non-terminal residue" evidence="1">
    <location>
        <position position="1"/>
    </location>
</feature>